<gene>
    <name evidence="2" type="ORF">DCO56_21435</name>
</gene>
<dbReference type="AlphaFoldDB" id="A0A363NPQ9"/>
<proteinExistence type="predicted"/>
<evidence type="ECO:0000259" key="1">
    <source>
        <dbReference type="Pfam" id="PF09346"/>
    </source>
</evidence>
<accession>A0A363NPQ9</accession>
<feature type="domain" description="Knr4/Smi1-like" evidence="1">
    <location>
        <begin position="34"/>
        <end position="184"/>
    </location>
</feature>
<name>A0A363NPQ9_9SPHI</name>
<evidence type="ECO:0000313" key="3">
    <source>
        <dbReference type="Proteomes" id="UP000250831"/>
    </source>
</evidence>
<dbReference type="SUPFAM" id="SSF160631">
    <property type="entry name" value="SMI1/KNR4-like"/>
    <property type="match status" value="1"/>
</dbReference>
<dbReference type="Proteomes" id="UP000250831">
    <property type="component" value="Unassembled WGS sequence"/>
</dbReference>
<reference evidence="2 3" key="1">
    <citation type="submission" date="2018-04" db="EMBL/GenBank/DDBJ databases">
        <title>Sphingobacterium sp. M46 Genome.</title>
        <authorList>
            <person name="Cheng J."/>
            <person name="Li Y."/>
        </authorList>
    </citation>
    <scope>NUCLEOTIDE SEQUENCE [LARGE SCALE GENOMIC DNA]</scope>
    <source>
        <strain evidence="2 3">M46</strain>
    </source>
</reference>
<protein>
    <submittedName>
        <fullName evidence="2">SMI1 / KNR4 family protein</fullName>
    </submittedName>
</protein>
<evidence type="ECO:0000313" key="2">
    <source>
        <dbReference type="EMBL" id="PUV22758.1"/>
    </source>
</evidence>
<dbReference type="InterPro" id="IPR037883">
    <property type="entry name" value="Knr4/Smi1-like_sf"/>
</dbReference>
<organism evidence="2 3">
    <name type="scientific">Sphingobacterium athyrii</name>
    <dbReference type="NCBI Taxonomy" id="2152717"/>
    <lineage>
        <taxon>Bacteria</taxon>
        <taxon>Pseudomonadati</taxon>
        <taxon>Bacteroidota</taxon>
        <taxon>Sphingobacteriia</taxon>
        <taxon>Sphingobacteriales</taxon>
        <taxon>Sphingobacteriaceae</taxon>
        <taxon>Sphingobacterium</taxon>
    </lineage>
</organism>
<comment type="caution">
    <text evidence="2">The sequence shown here is derived from an EMBL/GenBank/DDBJ whole genome shotgun (WGS) entry which is preliminary data.</text>
</comment>
<dbReference type="EMBL" id="QCXX01000006">
    <property type="protein sequence ID" value="PUV22758.1"/>
    <property type="molecule type" value="Genomic_DNA"/>
</dbReference>
<keyword evidence="3" id="KW-1185">Reference proteome</keyword>
<dbReference type="OrthoDB" id="6933666at2"/>
<dbReference type="InterPro" id="IPR018958">
    <property type="entry name" value="Knr4/Smi1-like_dom"/>
</dbReference>
<dbReference type="Pfam" id="PF09346">
    <property type="entry name" value="SMI1_KNR4"/>
    <property type="match status" value="1"/>
</dbReference>
<dbReference type="RefSeq" id="WP_108635786.1">
    <property type="nucleotide sequence ID" value="NZ_QCXX01000006.1"/>
</dbReference>
<sequence>MEIAEKYLLGLKKTYYDNNGEEAWDHFEQIKHGANKTDLEKLKEIFSDIPQALVELLEYVDGTYWRTYADEEIAFFFLGSDLNEYPYYLLSSKEMIENQSIAHTYYADYIDRKYDHVEIDSKITDKSANLKWLHFSDCMNNGGTSQLFVDFSPSEKGKKGQIVRFVHDPDEFCVIADSFDEYLQLLINNGYNFIDEEDMY</sequence>